<protein>
    <submittedName>
        <fullName evidence="2">VIT family</fullName>
    </submittedName>
</protein>
<dbReference type="KEGG" id="cgle:NCTC11432_04612"/>
<keyword evidence="1" id="KW-1133">Transmembrane helix</keyword>
<accession>A0A3S4M458</accession>
<keyword evidence="1" id="KW-0812">Transmembrane</keyword>
<dbReference type="Proteomes" id="UP000279227">
    <property type="component" value="Chromosome"/>
</dbReference>
<dbReference type="GeneID" id="93023495"/>
<gene>
    <name evidence="2" type="ORF">NCTC11432_04612</name>
</gene>
<feature type="transmembrane region" description="Helical" evidence="1">
    <location>
        <begin position="157"/>
        <end position="173"/>
    </location>
</feature>
<sequence length="178" mass="19265">MKNLFKNNLFALLLGLIDGILTVLALVTGHVLTSEGMPITLSLALKVAFATTVSGAFIYFFSEYSRQHTHLIHAEKQLNLASHGKLATTQLGKRILKDSLRGVIISSICNFSSAMIPMIVALIFPTMQWIALIIALIMLVTVGIGIAHLTYGSATKWSISLLAAGCFVAYIGYKLNVI</sequence>
<keyword evidence="1" id="KW-0472">Membrane</keyword>
<dbReference type="AlphaFoldDB" id="A0A3S4M458"/>
<dbReference type="RefSeq" id="WP_002981509.1">
    <property type="nucleotide sequence ID" value="NZ_CP068486.1"/>
</dbReference>
<organism evidence="2 3">
    <name type="scientific">Chryseobacterium gleum</name>
    <name type="common">Flavobacterium gleum</name>
    <dbReference type="NCBI Taxonomy" id="250"/>
    <lineage>
        <taxon>Bacteria</taxon>
        <taxon>Pseudomonadati</taxon>
        <taxon>Bacteroidota</taxon>
        <taxon>Flavobacteriia</taxon>
        <taxon>Flavobacteriales</taxon>
        <taxon>Weeksellaceae</taxon>
        <taxon>Chryseobacterium group</taxon>
        <taxon>Chryseobacterium</taxon>
    </lineage>
</organism>
<evidence type="ECO:0000256" key="1">
    <source>
        <dbReference type="SAM" id="Phobius"/>
    </source>
</evidence>
<reference evidence="2 3" key="1">
    <citation type="submission" date="2018-12" db="EMBL/GenBank/DDBJ databases">
        <authorList>
            <consortium name="Pathogen Informatics"/>
        </authorList>
    </citation>
    <scope>NUCLEOTIDE SEQUENCE [LARGE SCALE GENOMIC DNA]</scope>
    <source>
        <strain evidence="2 3">NCTC11432</strain>
    </source>
</reference>
<feature type="transmembrane region" description="Helical" evidence="1">
    <location>
        <begin position="103"/>
        <end position="123"/>
    </location>
</feature>
<dbReference type="OrthoDB" id="7265777at2"/>
<dbReference type="EMBL" id="LR134289">
    <property type="protein sequence ID" value="VEE11084.1"/>
    <property type="molecule type" value="Genomic_DNA"/>
</dbReference>
<feature type="transmembrane region" description="Helical" evidence="1">
    <location>
        <begin position="129"/>
        <end position="150"/>
    </location>
</feature>
<name>A0A3S4M458_CHRGE</name>
<feature type="transmembrane region" description="Helical" evidence="1">
    <location>
        <begin position="41"/>
        <end position="61"/>
    </location>
</feature>
<dbReference type="STRING" id="525257.HMPREF0204_15194"/>
<evidence type="ECO:0000313" key="2">
    <source>
        <dbReference type="EMBL" id="VEE11084.1"/>
    </source>
</evidence>
<proteinExistence type="predicted"/>
<evidence type="ECO:0000313" key="3">
    <source>
        <dbReference type="Proteomes" id="UP000279227"/>
    </source>
</evidence>